<evidence type="ECO:0000256" key="2">
    <source>
        <dbReference type="ARBA" id="ARBA00009172"/>
    </source>
</evidence>
<dbReference type="PANTHER" id="PTHR23294:SF0">
    <property type="entry name" value="UNC93-LIKE PROTEIN MFSD11"/>
    <property type="match status" value="1"/>
</dbReference>
<keyword evidence="3" id="KW-0812">Transmembrane</keyword>
<accession>A0A1B0DDM5</accession>
<evidence type="ECO:0000256" key="5">
    <source>
        <dbReference type="ARBA" id="ARBA00023136"/>
    </source>
</evidence>
<dbReference type="InterPro" id="IPR010291">
    <property type="entry name" value="Ion_channel_UNC-93"/>
</dbReference>
<keyword evidence="6" id="KW-0325">Glycoprotein</keyword>
<protein>
    <recommendedName>
        <fullName evidence="7">UNC93-like protein MFSD11</fullName>
    </recommendedName>
    <alternativeName>
        <fullName evidence="8">Major facilitator superfamily domain-containing protein 11</fullName>
    </alternativeName>
</protein>
<reference evidence="9" key="1">
    <citation type="submission" date="2022-08" db="UniProtKB">
        <authorList>
            <consortium name="EnsemblMetazoa"/>
        </authorList>
    </citation>
    <scope>IDENTIFICATION</scope>
    <source>
        <strain evidence="9">Israel</strain>
    </source>
</reference>
<evidence type="ECO:0000256" key="6">
    <source>
        <dbReference type="ARBA" id="ARBA00023180"/>
    </source>
</evidence>
<dbReference type="AlphaFoldDB" id="A0A1B0DDM5"/>
<evidence type="ECO:0000256" key="4">
    <source>
        <dbReference type="ARBA" id="ARBA00022989"/>
    </source>
</evidence>
<comment type="similarity">
    <text evidence="2">Belongs to the unc-93 family.</text>
</comment>
<dbReference type="EnsemblMetazoa" id="PPAI005998-RA">
    <property type="protein sequence ID" value="PPAI005998-PA"/>
    <property type="gene ID" value="PPAI005998"/>
</dbReference>
<dbReference type="EMBL" id="AJVK01005444">
    <property type="status" value="NOT_ANNOTATED_CDS"/>
    <property type="molecule type" value="Genomic_DNA"/>
</dbReference>
<keyword evidence="10" id="KW-1185">Reference proteome</keyword>
<evidence type="ECO:0000256" key="1">
    <source>
        <dbReference type="ARBA" id="ARBA00004141"/>
    </source>
</evidence>
<keyword evidence="5" id="KW-0472">Membrane</keyword>
<dbReference type="Pfam" id="PF05978">
    <property type="entry name" value="UNC-93"/>
    <property type="match status" value="1"/>
</dbReference>
<dbReference type="InterPro" id="IPR051617">
    <property type="entry name" value="UNC-93-like_regulator"/>
</dbReference>
<dbReference type="GO" id="GO:0016020">
    <property type="term" value="C:membrane"/>
    <property type="evidence" value="ECO:0007669"/>
    <property type="project" value="UniProtKB-SubCell"/>
</dbReference>
<dbReference type="InterPro" id="IPR036259">
    <property type="entry name" value="MFS_trans_sf"/>
</dbReference>
<keyword evidence="4" id="KW-1133">Transmembrane helix</keyword>
<proteinExistence type="inferred from homology"/>
<evidence type="ECO:0000313" key="9">
    <source>
        <dbReference type="EnsemblMetazoa" id="PPAI005998-PA"/>
    </source>
</evidence>
<dbReference type="Gene3D" id="1.20.1250.20">
    <property type="entry name" value="MFS general substrate transporter like domains"/>
    <property type="match status" value="1"/>
</dbReference>
<dbReference type="VEuPathDB" id="VectorBase:PPAI005998"/>
<dbReference type="VEuPathDB" id="VectorBase:PPAPM1_003029"/>
<dbReference type="SUPFAM" id="SSF103473">
    <property type="entry name" value="MFS general substrate transporter"/>
    <property type="match status" value="1"/>
</dbReference>
<organism evidence="9 10">
    <name type="scientific">Phlebotomus papatasi</name>
    <name type="common">Sandfly</name>
    <dbReference type="NCBI Taxonomy" id="29031"/>
    <lineage>
        <taxon>Eukaryota</taxon>
        <taxon>Metazoa</taxon>
        <taxon>Ecdysozoa</taxon>
        <taxon>Arthropoda</taxon>
        <taxon>Hexapoda</taxon>
        <taxon>Insecta</taxon>
        <taxon>Pterygota</taxon>
        <taxon>Neoptera</taxon>
        <taxon>Endopterygota</taxon>
        <taxon>Diptera</taxon>
        <taxon>Nematocera</taxon>
        <taxon>Psychodoidea</taxon>
        <taxon>Psychodidae</taxon>
        <taxon>Phlebotomus</taxon>
        <taxon>Phlebotomus</taxon>
    </lineage>
</organism>
<evidence type="ECO:0000256" key="3">
    <source>
        <dbReference type="ARBA" id="ARBA00022692"/>
    </source>
</evidence>
<evidence type="ECO:0000256" key="7">
    <source>
        <dbReference type="ARBA" id="ARBA00040302"/>
    </source>
</evidence>
<evidence type="ECO:0000313" key="10">
    <source>
        <dbReference type="Proteomes" id="UP000092462"/>
    </source>
</evidence>
<comment type="subcellular location">
    <subcellularLocation>
        <location evidence="1">Membrane</location>
        <topology evidence="1">Multi-pass membrane protein</topology>
    </subcellularLocation>
</comment>
<dbReference type="PANTHER" id="PTHR23294">
    <property type="entry name" value="ET TRANSLATION PRODUCT-RELATED"/>
    <property type="match status" value="1"/>
</dbReference>
<name>A0A1B0DDM5_PHLPP</name>
<dbReference type="Proteomes" id="UP000092462">
    <property type="component" value="Unassembled WGS sequence"/>
</dbReference>
<sequence>MERSLLSVLLLGLGFMMLFTAFQTMGNIEKVVIDSIARDDSSFTGDGYVSLSIIYATFAICNWIAPSVVAILGPRGAIVVGSLTYSIFTASFLTPKTWLLYGCSALLGLGAAITWNGQGVYLSRCSNSATISRNSAIFWAMLQASMLIGNTFVWHEFSGLTQVNVETRTLLFAVLVAMALLGVVTLFALPKHVAPQSSARPLAEFKAAAKMAVSPEMALLSTTFLYTGLELSFFSGVYSPTVGFTTALGAKHLVGLSGVCIGLGEVVGGIACGVAGGRWRRDVIVFFGYVVHGIAFAAALINLPDSAVFGDTEALSLLVPPSATVALLAAFLLGLGDACFNTQIIAMLGGVFASKSAAAFALFRFMQSSAAATSFAYSTVFGLRTQLAILATAGAIGTLAFWRVEWRTRVAEMGIEEAEKKRLPEHQVE</sequence>
<evidence type="ECO:0000256" key="8">
    <source>
        <dbReference type="ARBA" id="ARBA00041910"/>
    </source>
</evidence>